<name>A0A388MDF5_CHABU</name>
<dbReference type="Gramene" id="GBG92594">
    <property type="protein sequence ID" value="GBG92594"/>
    <property type="gene ID" value="CBR_g56130"/>
</dbReference>
<reference evidence="2 3" key="1">
    <citation type="journal article" date="2018" name="Cell">
        <title>The Chara Genome: Secondary Complexity and Implications for Plant Terrestrialization.</title>
        <authorList>
            <person name="Nishiyama T."/>
            <person name="Sakayama H."/>
            <person name="Vries J.D."/>
            <person name="Buschmann H."/>
            <person name="Saint-Marcoux D."/>
            <person name="Ullrich K.K."/>
            <person name="Haas F.B."/>
            <person name="Vanderstraeten L."/>
            <person name="Becker D."/>
            <person name="Lang D."/>
            <person name="Vosolsobe S."/>
            <person name="Rombauts S."/>
            <person name="Wilhelmsson P.K.I."/>
            <person name="Janitza P."/>
            <person name="Kern R."/>
            <person name="Heyl A."/>
            <person name="Rumpler F."/>
            <person name="Villalobos L.I.A.C."/>
            <person name="Clay J.M."/>
            <person name="Skokan R."/>
            <person name="Toyoda A."/>
            <person name="Suzuki Y."/>
            <person name="Kagoshima H."/>
            <person name="Schijlen E."/>
            <person name="Tajeshwar N."/>
            <person name="Catarino B."/>
            <person name="Hetherington A.J."/>
            <person name="Saltykova A."/>
            <person name="Bonnot C."/>
            <person name="Breuninger H."/>
            <person name="Symeonidi A."/>
            <person name="Radhakrishnan G.V."/>
            <person name="Van Nieuwerburgh F."/>
            <person name="Deforce D."/>
            <person name="Chang C."/>
            <person name="Karol K.G."/>
            <person name="Hedrich R."/>
            <person name="Ulvskov P."/>
            <person name="Glockner G."/>
            <person name="Delwiche C.F."/>
            <person name="Petrasek J."/>
            <person name="Van de Peer Y."/>
            <person name="Friml J."/>
            <person name="Beilby M."/>
            <person name="Dolan L."/>
            <person name="Kohara Y."/>
            <person name="Sugano S."/>
            <person name="Fujiyama A."/>
            <person name="Delaux P.-M."/>
            <person name="Quint M."/>
            <person name="TheiBen G."/>
            <person name="Hagemann M."/>
            <person name="Harholt J."/>
            <person name="Dunand C."/>
            <person name="Zachgo S."/>
            <person name="Langdale J."/>
            <person name="Maumus F."/>
            <person name="Straeten D.V.D."/>
            <person name="Gould S.B."/>
            <person name="Rensing S.A."/>
        </authorList>
    </citation>
    <scope>NUCLEOTIDE SEQUENCE [LARGE SCALE GENOMIC DNA]</scope>
    <source>
        <strain evidence="2 3">S276</strain>
    </source>
</reference>
<gene>
    <name evidence="2" type="ORF">CBR_g56130</name>
</gene>
<proteinExistence type="predicted"/>
<evidence type="ECO:0000256" key="1">
    <source>
        <dbReference type="SAM" id="MobiDB-lite"/>
    </source>
</evidence>
<dbReference type="EMBL" id="BFEA01001091">
    <property type="protein sequence ID" value="GBG92594.1"/>
    <property type="molecule type" value="Genomic_DNA"/>
</dbReference>
<dbReference type="Proteomes" id="UP000265515">
    <property type="component" value="Unassembled WGS sequence"/>
</dbReference>
<dbReference type="OrthoDB" id="10687387at2759"/>
<dbReference type="AlphaFoldDB" id="A0A388MDF5"/>
<accession>A0A388MDF5</accession>
<keyword evidence="3" id="KW-1185">Reference proteome</keyword>
<evidence type="ECO:0000313" key="2">
    <source>
        <dbReference type="EMBL" id="GBG92594.1"/>
    </source>
</evidence>
<comment type="caution">
    <text evidence="2">The sequence shown here is derived from an EMBL/GenBank/DDBJ whole genome shotgun (WGS) entry which is preliminary data.</text>
</comment>
<organism evidence="2 3">
    <name type="scientific">Chara braunii</name>
    <name type="common">Braun's stonewort</name>
    <dbReference type="NCBI Taxonomy" id="69332"/>
    <lineage>
        <taxon>Eukaryota</taxon>
        <taxon>Viridiplantae</taxon>
        <taxon>Streptophyta</taxon>
        <taxon>Charophyceae</taxon>
        <taxon>Charales</taxon>
        <taxon>Characeae</taxon>
        <taxon>Chara</taxon>
    </lineage>
</organism>
<evidence type="ECO:0000313" key="3">
    <source>
        <dbReference type="Proteomes" id="UP000265515"/>
    </source>
</evidence>
<feature type="region of interest" description="Disordered" evidence="1">
    <location>
        <begin position="362"/>
        <end position="384"/>
    </location>
</feature>
<sequence>MKEKVFVDLWNAESNFHSGLIQKDASVLADVTDSESQDSIDLKSLTEAEKEFHTNLLAENRREKVKVIASNHKAQVNKFTRNAFLPIAPSRWIEMQSREVNDKLWDLLTFNYLAPIQADFYCFLTSLSEDEMKKCSEKTLMENTELIRGDHALTPDNIKLPILGEFDPTKCLVSPCMLAARGFMGPRVQSTIAELKRIWNVGRPFLKCQCIVSGKGDCGKNITWFDHAFWYLLSDLQYLFPNAPTLRSRARAFRTLVKTAWRAPVLASVVFTHMRDIMVSMAYSVVADPSRTPQNILSDPAVMVHKFPRTMAKWILPSRYVQVACKKRKEAEEVSSSSKKARRSQQTTLEFYVAKPVQQQLFPPGHTQAADKEGTSPLGSTVTT</sequence>
<protein>
    <submittedName>
        <fullName evidence="2">Uncharacterized protein</fullName>
    </submittedName>
</protein>